<keyword evidence="6" id="KW-1185">Reference proteome</keyword>
<dbReference type="GO" id="GO:0003700">
    <property type="term" value="F:DNA-binding transcription factor activity"/>
    <property type="evidence" value="ECO:0007669"/>
    <property type="project" value="TreeGrafter"/>
</dbReference>
<dbReference type="AlphaFoldDB" id="A0AAW9KUB7"/>
<dbReference type="Pfam" id="PF00440">
    <property type="entry name" value="TetR_N"/>
    <property type="match status" value="1"/>
</dbReference>
<evidence type="ECO:0000256" key="1">
    <source>
        <dbReference type="ARBA" id="ARBA00023125"/>
    </source>
</evidence>
<evidence type="ECO:0000259" key="4">
    <source>
        <dbReference type="PROSITE" id="PS50977"/>
    </source>
</evidence>
<feature type="DNA-binding region" description="H-T-H motif" evidence="2">
    <location>
        <begin position="57"/>
        <end position="76"/>
    </location>
</feature>
<comment type="caution">
    <text evidence="5">The sequence shown here is derived from an EMBL/GenBank/DDBJ whole genome shotgun (WGS) entry which is preliminary data.</text>
</comment>
<sequence>MASTDADAAGEAASSDASVPAGSRAESRVTPRGEGRRQAIIEAAAAIIRESGPSAVSHRSVAKRAGCSLSATTYYFDGLEDLLHQAGLVNIGLWASRAEDVADRVEAFKGVPDLSQRVRFILQATLPAHGAYFGHYLQLISASQASPVKHAYRQGRQRLNAALRRVLRQLDSPLEPEMVIAIVDGAAVTALSEGWNVKSTAAGLLTDLISLARGMPPFQAPGATAGSASTPTAHTIRPVTVTSSSSAG</sequence>
<dbReference type="InterPro" id="IPR001647">
    <property type="entry name" value="HTH_TetR"/>
</dbReference>
<feature type="compositionally biased region" description="Basic and acidic residues" evidence="3">
    <location>
        <begin position="25"/>
        <end position="35"/>
    </location>
</feature>
<dbReference type="RefSeq" id="WP_256697917.1">
    <property type="nucleotide sequence ID" value="NZ_JAXBCZ010000001.1"/>
</dbReference>
<dbReference type="Proteomes" id="UP001289581">
    <property type="component" value="Unassembled WGS sequence"/>
</dbReference>
<dbReference type="PROSITE" id="PS50977">
    <property type="entry name" value="HTH_TETR_2"/>
    <property type="match status" value="1"/>
</dbReference>
<dbReference type="InterPro" id="IPR050109">
    <property type="entry name" value="HTH-type_TetR-like_transc_reg"/>
</dbReference>
<feature type="region of interest" description="Disordered" evidence="3">
    <location>
        <begin position="221"/>
        <end position="248"/>
    </location>
</feature>
<gene>
    <name evidence="5" type="ORF">QU665_04580</name>
</gene>
<evidence type="ECO:0000256" key="2">
    <source>
        <dbReference type="PROSITE-ProRule" id="PRU00335"/>
    </source>
</evidence>
<dbReference type="PANTHER" id="PTHR30055:SF231">
    <property type="entry name" value="TRANSCRIPTIONAL REGULATORY PROTEIN (PROBABLY DEOR-FAMILY)-RELATED"/>
    <property type="match status" value="1"/>
</dbReference>
<feature type="compositionally biased region" description="Low complexity" evidence="3">
    <location>
        <begin position="221"/>
        <end position="233"/>
    </location>
</feature>
<feature type="compositionally biased region" description="Low complexity" evidence="3">
    <location>
        <begin position="1"/>
        <end position="18"/>
    </location>
</feature>
<protein>
    <submittedName>
        <fullName evidence="5">TetR family transcriptional regulator</fullName>
    </submittedName>
</protein>
<accession>A0AAW9KUB7</accession>
<dbReference type="GO" id="GO:0000976">
    <property type="term" value="F:transcription cis-regulatory region binding"/>
    <property type="evidence" value="ECO:0007669"/>
    <property type="project" value="TreeGrafter"/>
</dbReference>
<feature type="region of interest" description="Disordered" evidence="3">
    <location>
        <begin position="1"/>
        <end position="35"/>
    </location>
</feature>
<dbReference type="EMBL" id="JAXBCZ010000001">
    <property type="protein sequence ID" value="MEA1304354.1"/>
    <property type="molecule type" value="Genomic_DNA"/>
</dbReference>
<evidence type="ECO:0000313" key="5">
    <source>
        <dbReference type="EMBL" id="MEA1304354.1"/>
    </source>
</evidence>
<reference evidence="5 6" key="1">
    <citation type="submission" date="2023-06" db="EMBL/GenBank/DDBJ databases">
        <title>Actinomyces orist ORNL 0101 HMT-893 genome.</title>
        <authorList>
            <person name="Johnston C.D."/>
            <person name="Chen T."/>
            <person name="Dewhirst F.E."/>
        </authorList>
    </citation>
    <scope>NUCLEOTIDE SEQUENCE [LARGE SCALE GENOMIC DNA]</scope>
    <source>
        <strain evidence="5 6">ORNL 0101</strain>
    </source>
</reference>
<name>A0AAW9KUB7_9ACTO</name>
<dbReference type="SUPFAM" id="SSF46689">
    <property type="entry name" value="Homeodomain-like"/>
    <property type="match status" value="1"/>
</dbReference>
<evidence type="ECO:0000313" key="6">
    <source>
        <dbReference type="Proteomes" id="UP001289581"/>
    </source>
</evidence>
<organism evidence="5 6">
    <name type="scientific">Actinomyces oris</name>
    <dbReference type="NCBI Taxonomy" id="544580"/>
    <lineage>
        <taxon>Bacteria</taxon>
        <taxon>Bacillati</taxon>
        <taxon>Actinomycetota</taxon>
        <taxon>Actinomycetes</taxon>
        <taxon>Actinomycetales</taxon>
        <taxon>Actinomycetaceae</taxon>
        <taxon>Actinomyces</taxon>
    </lineage>
</organism>
<dbReference type="Gene3D" id="1.10.357.10">
    <property type="entry name" value="Tetracycline Repressor, domain 2"/>
    <property type="match status" value="1"/>
</dbReference>
<feature type="domain" description="HTH tetR-type" evidence="4">
    <location>
        <begin position="34"/>
        <end position="94"/>
    </location>
</feature>
<keyword evidence="1 2" id="KW-0238">DNA-binding</keyword>
<proteinExistence type="predicted"/>
<dbReference type="PANTHER" id="PTHR30055">
    <property type="entry name" value="HTH-TYPE TRANSCRIPTIONAL REGULATOR RUTR"/>
    <property type="match status" value="1"/>
</dbReference>
<evidence type="ECO:0000256" key="3">
    <source>
        <dbReference type="SAM" id="MobiDB-lite"/>
    </source>
</evidence>
<dbReference type="InterPro" id="IPR009057">
    <property type="entry name" value="Homeodomain-like_sf"/>
</dbReference>